<keyword evidence="5" id="KW-0256">Endoplasmic reticulum</keyword>
<evidence type="ECO:0000256" key="10">
    <source>
        <dbReference type="ARBA" id="ARBA00049432"/>
    </source>
</evidence>
<dbReference type="EC" id="2.4.1.255" evidence="1"/>
<protein>
    <recommendedName>
        <fullName evidence="7">EGF domain-specific O-linked N-acetylglucosamine transferase</fullName>
        <ecNumber evidence="1">2.4.1.255</ecNumber>
    </recommendedName>
    <alternativeName>
        <fullName evidence="8">Extracellular O-linked N-acetylglucosamine transferase</fullName>
    </alternativeName>
</protein>
<evidence type="ECO:0000256" key="4">
    <source>
        <dbReference type="ARBA" id="ARBA00022729"/>
    </source>
</evidence>
<dbReference type="GO" id="GO:0097363">
    <property type="term" value="F:protein O-acetylglucosaminyltransferase activity"/>
    <property type="evidence" value="ECO:0007669"/>
    <property type="project" value="UniProtKB-EC"/>
</dbReference>
<gene>
    <name evidence="13" type="ORF">GQX73_g2551</name>
</gene>
<evidence type="ECO:0000256" key="2">
    <source>
        <dbReference type="ARBA" id="ARBA00022676"/>
    </source>
</evidence>
<feature type="region of interest" description="Disordered" evidence="11">
    <location>
        <begin position="195"/>
        <end position="220"/>
    </location>
</feature>
<keyword evidence="3" id="KW-0808">Transferase</keyword>
<evidence type="ECO:0000256" key="9">
    <source>
        <dbReference type="ARBA" id="ARBA00048317"/>
    </source>
</evidence>
<dbReference type="GO" id="GO:0005788">
    <property type="term" value="C:endoplasmic reticulum lumen"/>
    <property type="evidence" value="ECO:0007669"/>
    <property type="project" value="TreeGrafter"/>
</dbReference>
<evidence type="ECO:0000256" key="7">
    <source>
        <dbReference type="ARBA" id="ARBA00040944"/>
    </source>
</evidence>
<sequence>MLSRKRFVAFTLVLLIFGLTLAVLKLYLPDSFPSSQWRAIKQIESTEQTATTTATLSLDVADLVKEPPLPLEYRMGPDGDGTCSRFSPSYLEDFHAHTTSYCSPESPAKLTCFHRFSGFDGKTDSLCYAQGAVLDVKKGKFYLNCDLRQLSDEEKDNGVLPFGRLPSYWYETGPRNIFSAAIDLRASKDASAIKGAKNGNKEKKSDPQSTTHAVVTESAPSVTPPRTILLLKREGAGNPWHCLMEIFSTFMTFDILRMPGGASGDQPPLFSSLRDSQHTQAVVLDDHPNGPYFDLWTLFAKRKPLRLAELLSDQATVDNLASVNLIIPLAGSSNPFWKDDAEAGQCANSPNLNVFSHRVLDFYGVKHPPSRARGEPILVTWVWRQHRRLKNENTLLAELGRRNPHITVRMIDFAALPFGEQVRIAQESDVLVGVHGAGLTHSMFMRQGAGAVVEIQPEEFEHHGFRNVAGMRNLGYFRTHAKSIEAENWSAGETGEAVDSMQNGIRREAARSDDNIITTAEREERVEKRDWHVKDIEIEEGRFFEIVETAIKFMYTKGPWSLDIN</sequence>
<dbReference type="AlphaFoldDB" id="A0A7C8J567"/>
<evidence type="ECO:0000313" key="14">
    <source>
        <dbReference type="Proteomes" id="UP000481858"/>
    </source>
</evidence>
<dbReference type="PANTHER" id="PTHR20961">
    <property type="entry name" value="GLYCOSYLTRANSFERASE"/>
    <property type="match status" value="1"/>
</dbReference>
<reference evidence="13 14" key="1">
    <citation type="submission" date="2019-12" db="EMBL/GenBank/DDBJ databases">
        <title>Draft genome sequence of the ascomycete Xylaria multiplex DSM 110363.</title>
        <authorList>
            <person name="Buettner E."/>
            <person name="Kellner H."/>
        </authorList>
    </citation>
    <scope>NUCLEOTIDE SEQUENCE [LARGE SCALE GENOMIC DNA]</scope>
    <source>
        <strain evidence="13 14">DSM 110363</strain>
    </source>
</reference>
<feature type="domain" description="Glycosyltransferase 61 catalytic" evidence="12">
    <location>
        <begin position="382"/>
        <end position="451"/>
    </location>
</feature>
<keyword evidence="4" id="KW-0732">Signal</keyword>
<dbReference type="OrthoDB" id="529273at2759"/>
<proteinExistence type="predicted"/>
<dbReference type="InterPro" id="IPR007657">
    <property type="entry name" value="Glycosyltransferase_61"/>
</dbReference>
<dbReference type="EMBL" id="WUBL01000017">
    <property type="protein sequence ID" value="KAF2970999.1"/>
    <property type="molecule type" value="Genomic_DNA"/>
</dbReference>
<keyword evidence="14" id="KW-1185">Reference proteome</keyword>
<organism evidence="13 14">
    <name type="scientific">Xylaria multiplex</name>
    <dbReference type="NCBI Taxonomy" id="323545"/>
    <lineage>
        <taxon>Eukaryota</taxon>
        <taxon>Fungi</taxon>
        <taxon>Dikarya</taxon>
        <taxon>Ascomycota</taxon>
        <taxon>Pezizomycotina</taxon>
        <taxon>Sordariomycetes</taxon>
        <taxon>Xylariomycetidae</taxon>
        <taxon>Xylariales</taxon>
        <taxon>Xylariaceae</taxon>
        <taxon>Xylaria</taxon>
    </lineage>
</organism>
<feature type="compositionally biased region" description="Polar residues" evidence="11">
    <location>
        <begin position="207"/>
        <end position="220"/>
    </location>
</feature>
<comment type="catalytic activity">
    <reaction evidence="10">
        <text>L-threonyl-[protein] + UDP-N-acetyl-alpha-D-glucosamine = 3-O-(N-acetyl-beta-D-glucosaminyl)-L-threonyl-[protein] + UDP + H(+)</text>
        <dbReference type="Rhea" id="RHEA:48908"/>
        <dbReference type="Rhea" id="RHEA-COMP:11060"/>
        <dbReference type="Rhea" id="RHEA-COMP:12252"/>
        <dbReference type="ChEBI" id="CHEBI:15378"/>
        <dbReference type="ChEBI" id="CHEBI:30013"/>
        <dbReference type="ChEBI" id="CHEBI:57705"/>
        <dbReference type="ChEBI" id="CHEBI:58223"/>
        <dbReference type="ChEBI" id="CHEBI:90840"/>
        <dbReference type="EC" id="2.4.1.255"/>
    </reaction>
</comment>
<dbReference type="InterPro" id="IPR049625">
    <property type="entry name" value="Glyco_transf_61_cat"/>
</dbReference>
<evidence type="ECO:0000256" key="1">
    <source>
        <dbReference type="ARBA" id="ARBA00011970"/>
    </source>
</evidence>
<dbReference type="InParanoid" id="A0A7C8J567"/>
<evidence type="ECO:0000256" key="3">
    <source>
        <dbReference type="ARBA" id="ARBA00022679"/>
    </source>
</evidence>
<dbReference type="Proteomes" id="UP000481858">
    <property type="component" value="Unassembled WGS sequence"/>
</dbReference>
<keyword evidence="6" id="KW-0325">Glycoprotein</keyword>
<evidence type="ECO:0000259" key="12">
    <source>
        <dbReference type="Pfam" id="PF04577"/>
    </source>
</evidence>
<dbReference type="PANTHER" id="PTHR20961:SF148">
    <property type="entry name" value="EGF DOMAIN-SPECIFIC O-LINKED N-ACETYLGLUCOSAMINE TRANSFERASE"/>
    <property type="match status" value="1"/>
</dbReference>
<evidence type="ECO:0000256" key="5">
    <source>
        <dbReference type="ARBA" id="ARBA00022824"/>
    </source>
</evidence>
<evidence type="ECO:0000256" key="8">
    <source>
        <dbReference type="ARBA" id="ARBA00042574"/>
    </source>
</evidence>
<accession>A0A7C8J567</accession>
<keyword evidence="2" id="KW-0328">Glycosyltransferase</keyword>
<comment type="catalytic activity">
    <reaction evidence="9">
        <text>L-seryl-[protein] + UDP-N-acetyl-alpha-D-glucosamine = 3-O-(N-acetyl-beta-D-glucosaminyl)-L-seryl-[protein] + UDP + H(+)</text>
        <dbReference type="Rhea" id="RHEA:48904"/>
        <dbReference type="Rhea" id="RHEA-COMP:9863"/>
        <dbReference type="Rhea" id="RHEA-COMP:12251"/>
        <dbReference type="ChEBI" id="CHEBI:15378"/>
        <dbReference type="ChEBI" id="CHEBI:29999"/>
        <dbReference type="ChEBI" id="CHEBI:57705"/>
        <dbReference type="ChEBI" id="CHEBI:58223"/>
        <dbReference type="ChEBI" id="CHEBI:90838"/>
        <dbReference type="EC" id="2.4.1.255"/>
    </reaction>
</comment>
<comment type="caution">
    <text evidence="13">The sequence shown here is derived from an EMBL/GenBank/DDBJ whole genome shotgun (WGS) entry which is preliminary data.</text>
</comment>
<evidence type="ECO:0000256" key="6">
    <source>
        <dbReference type="ARBA" id="ARBA00023180"/>
    </source>
</evidence>
<evidence type="ECO:0000256" key="11">
    <source>
        <dbReference type="SAM" id="MobiDB-lite"/>
    </source>
</evidence>
<dbReference type="Pfam" id="PF04577">
    <property type="entry name" value="Glyco_transf_61"/>
    <property type="match status" value="1"/>
</dbReference>
<name>A0A7C8J567_9PEZI</name>
<evidence type="ECO:0000313" key="13">
    <source>
        <dbReference type="EMBL" id="KAF2970999.1"/>
    </source>
</evidence>